<feature type="domain" description="HTH lacI-type" evidence="4">
    <location>
        <begin position="11"/>
        <end position="65"/>
    </location>
</feature>
<dbReference type="SMART" id="SM00354">
    <property type="entry name" value="HTH_LACI"/>
    <property type="match status" value="1"/>
</dbReference>
<dbReference type="SUPFAM" id="SSF53822">
    <property type="entry name" value="Periplasmic binding protein-like I"/>
    <property type="match status" value="1"/>
</dbReference>
<evidence type="ECO:0000259" key="4">
    <source>
        <dbReference type="PROSITE" id="PS50932"/>
    </source>
</evidence>
<dbReference type="Proteomes" id="UP000092582">
    <property type="component" value="Chromosome 1"/>
</dbReference>
<dbReference type="AlphaFoldDB" id="A0A1B1BM16"/>
<sequence>MVTIPGRRKRATIHDVAAEAGVSRGTVSRVVNNEPYVSAEARIAIEAAIEKVGYVPNTAARNLVMQRSQAVGLIVHEPHSLFLEDPNIGEILLGANSALSRADYQMVSLVIESDRDTERVARYLSGGFVDGVVVVSAREQDPITRVIERLDLPAAFVGHPQDLRDLPYVGINNRAAARAITERLIGTGRSRIGMIAAALDRDSGSDRLAGFTDALGDRFDPDLVAPVPLYTYTDGRDGMRALLAKDPLIDGVFAASDVIAAGALNALREAGRSVPGDVGIVGFDDSAWALRCQPLLSTVRQPANGLGQRAAESVLSQLRGEAPELGGILLDTEIVWRDSA</sequence>
<dbReference type="PANTHER" id="PTHR30146">
    <property type="entry name" value="LACI-RELATED TRANSCRIPTIONAL REPRESSOR"/>
    <property type="match status" value="1"/>
</dbReference>
<keyword evidence="2" id="KW-0238">DNA-binding</keyword>
<dbReference type="Pfam" id="PF13377">
    <property type="entry name" value="Peripla_BP_3"/>
    <property type="match status" value="1"/>
</dbReference>
<dbReference type="RefSeq" id="WP_066597172.1">
    <property type="nucleotide sequence ID" value="NZ_CP016282.1"/>
</dbReference>
<keyword evidence="1" id="KW-0805">Transcription regulation</keyword>
<dbReference type="CDD" id="cd01392">
    <property type="entry name" value="HTH_LacI"/>
    <property type="match status" value="1"/>
</dbReference>
<dbReference type="KEGG" id="cart:PA27867_2685"/>
<dbReference type="GO" id="GO:0000976">
    <property type="term" value="F:transcription cis-regulatory region binding"/>
    <property type="evidence" value="ECO:0007669"/>
    <property type="project" value="TreeGrafter"/>
</dbReference>
<dbReference type="Gene3D" id="1.10.260.40">
    <property type="entry name" value="lambda repressor-like DNA-binding domains"/>
    <property type="match status" value="1"/>
</dbReference>
<dbReference type="STRING" id="670052.PA27867_2685"/>
<name>A0A1B1BM16_9MICO</name>
<gene>
    <name evidence="5" type="ORF">PA27867_2685</name>
</gene>
<dbReference type="CDD" id="cd06267">
    <property type="entry name" value="PBP1_LacI_sugar_binding-like"/>
    <property type="match status" value="1"/>
</dbReference>
<evidence type="ECO:0000313" key="5">
    <source>
        <dbReference type="EMBL" id="ANP73625.1"/>
    </source>
</evidence>
<accession>A0A1B1BM16</accession>
<dbReference type="PROSITE" id="PS00356">
    <property type="entry name" value="HTH_LACI_1"/>
    <property type="match status" value="1"/>
</dbReference>
<dbReference type="SUPFAM" id="SSF47413">
    <property type="entry name" value="lambda repressor-like DNA-binding domains"/>
    <property type="match status" value="1"/>
</dbReference>
<dbReference type="PRINTS" id="PR00036">
    <property type="entry name" value="HTHLACI"/>
</dbReference>
<dbReference type="EMBL" id="CP016282">
    <property type="protein sequence ID" value="ANP73625.1"/>
    <property type="molecule type" value="Genomic_DNA"/>
</dbReference>
<dbReference type="InterPro" id="IPR010982">
    <property type="entry name" value="Lambda_DNA-bd_dom_sf"/>
</dbReference>
<protein>
    <submittedName>
        <fullName evidence="5">LacI family transcriptional regulator</fullName>
    </submittedName>
</protein>
<evidence type="ECO:0000256" key="1">
    <source>
        <dbReference type="ARBA" id="ARBA00023015"/>
    </source>
</evidence>
<dbReference type="InterPro" id="IPR046335">
    <property type="entry name" value="LacI/GalR-like_sensor"/>
</dbReference>
<dbReference type="PROSITE" id="PS50932">
    <property type="entry name" value="HTH_LACI_2"/>
    <property type="match status" value="1"/>
</dbReference>
<organism evidence="5 6">
    <name type="scientific">Cryobacterium arcticum</name>
    <dbReference type="NCBI Taxonomy" id="670052"/>
    <lineage>
        <taxon>Bacteria</taxon>
        <taxon>Bacillati</taxon>
        <taxon>Actinomycetota</taxon>
        <taxon>Actinomycetes</taxon>
        <taxon>Micrococcales</taxon>
        <taxon>Microbacteriaceae</taxon>
        <taxon>Cryobacterium</taxon>
    </lineage>
</organism>
<reference evidence="5 6" key="1">
    <citation type="submission" date="2016-06" db="EMBL/GenBank/DDBJ databases">
        <title>Genome sequencing of Cryobacterium arcticum PAMC 27867.</title>
        <authorList>
            <person name="Lee J."/>
            <person name="Kim O.-S."/>
        </authorList>
    </citation>
    <scope>NUCLEOTIDE SEQUENCE [LARGE SCALE GENOMIC DNA]</scope>
    <source>
        <strain evidence="5 6">PAMC 27867</strain>
    </source>
</reference>
<dbReference type="PANTHER" id="PTHR30146:SF109">
    <property type="entry name" value="HTH-TYPE TRANSCRIPTIONAL REGULATOR GALS"/>
    <property type="match status" value="1"/>
</dbReference>
<dbReference type="Pfam" id="PF00356">
    <property type="entry name" value="LacI"/>
    <property type="match status" value="1"/>
</dbReference>
<keyword evidence="6" id="KW-1185">Reference proteome</keyword>
<dbReference type="OrthoDB" id="4268837at2"/>
<dbReference type="InterPro" id="IPR000843">
    <property type="entry name" value="HTH_LacI"/>
</dbReference>
<dbReference type="Gene3D" id="3.40.50.2300">
    <property type="match status" value="2"/>
</dbReference>
<evidence type="ECO:0000313" key="6">
    <source>
        <dbReference type="Proteomes" id="UP000092582"/>
    </source>
</evidence>
<evidence type="ECO:0000256" key="3">
    <source>
        <dbReference type="ARBA" id="ARBA00023163"/>
    </source>
</evidence>
<keyword evidence="3" id="KW-0804">Transcription</keyword>
<proteinExistence type="predicted"/>
<dbReference type="PATRIC" id="fig|670052.7.peg.2758"/>
<dbReference type="GO" id="GO:0003700">
    <property type="term" value="F:DNA-binding transcription factor activity"/>
    <property type="evidence" value="ECO:0007669"/>
    <property type="project" value="TreeGrafter"/>
</dbReference>
<evidence type="ECO:0000256" key="2">
    <source>
        <dbReference type="ARBA" id="ARBA00023125"/>
    </source>
</evidence>
<dbReference type="InterPro" id="IPR028082">
    <property type="entry name" value="Peripla_BP_I"/>
</dbReference>